<feature type="domain" description="Helicase associated" evidence="7">
    <location>
        <begin position="91"/>
        <end position="112"/>
    </location>
</feature>
<dbReference type="SUPFAM" id="SSF52540">
    <property type="entry name" value="P-loop containing nucleoside triphosphate hydrolases"/>
    <property type="match status" value="1"/>
</dbReference>
<dbReference type="GO" id="GO:0003723">
    <property type="term" value="F:RNA binding"/>
    <property type="evidence" value="ECO:0007669"/>
    <property type="project" value="TreeGrafter"/>
</dbReference>
<dbReference type="InterPro" id="IPR027417">
    <property type="entry name" value="P-loop_NTPase"/>
</dbReference>
<protein>
    <recommendedName>
        <fullName evidence="1">RNA helicase</fullName>
        <ecNumber evidence="1">3.6.4.13</ecNumber>
    </recommendedName>
</protein>
<keyword evidence="4" id="KW-0347">Helicase</keyword>
<dbReference type="InterPro" id="IPR011709">
    <property type="entry name" value="DEAD-box_helicase_OB_fold"/>
</dbReference>
<dbReference type="Gene3D" id="1.20.120.1080">
    <property type="match status" value="1"/>
</dbReference>
<dbReference type="GO" id="GO:0016787">
    <property type="term" value="F:hydrolase activity"/>
    <property type="evidence" value="ECO:0007669"/>
    <property type="project" value="UniProtKB-KW"/>
</dbReference>
<keyword evidence="2" id="KW-0547">Nucleotide-binding</keyword>
<accession>A0A9Q1QC47</accession>
<keyword evidence="10" id="KW-1185">Reference proteome</keyword>
<evidence type="ECO:0000313" key="9">
    <source>
        <dbReference type="EMBL" id="KAJ8436229.1"/>
    </source>
</evidence>
<dbReference type="PANTHER" id="PTHR18934:SF91">
    <property type="entry name" value="PRE-MRNA-SPLICING FACTOR ATP-DEPENDENT RNA HELICASE PRP16"/>
    <property type="match status" value="1"/>
</dbReference>
<evidence type="ECO:0000256" key="3">
    <source>
        <dbReference type="ARBA" id="ARBA00022801"/>
    </source>
</evidence>
<name>A0A9Q1QC47_9CARY</name>
<dbReference type="OrthoDB" id="10253254at2759"/>
<dbReference type="InterPro" id="IPR048333">
    <property type="entry name" value="HA2_WH"/>
</dbReference>
<evidence type="ECO:0000256" key="5">
    <source>
        <dbReference type="ARBA" id="ARBA00022840"/>
    </source>
</evidence>
<dbReference type="Pfam" id="PF04408">
    <property type="entry name" value="WHD_HA2"/>
    <property type="match status" value="1"/>
</dbReference>
<dbReference type="Pfam" id="PF07717">
    <property type="entry name" value="OB_NTP_bind"/>
    <property type="match status" value="1"/>
</dbReference>
<evidence type="ECO:0000259" key="7">
    <source>
        <dbReference type="Pfam" id="PF04408"/>
    </source>
</evidence>
<evidence type="ECO:0000259" key="8">
    <source>
        <dbReference type="Pfam" id="PF07717"/>
    </source>
</evidence>
<keyword evidence="3" id="KW-0378">Hydrolase</keyword>
<organism evidence="9 10">
    <name type="scientific">Carnegiea gigantea</name>
    <dbReference type="NCBI Taxonomy" id="171969"/>
    <lineage>
        <taxon>Eukaryota</taxon>
        <taxon>Viridiplantae</taxon>
        <taxon>Streptophyta</taxon>
        <taxon>Embryophyta</taxon>
        <taxon>Tracheophyta</taxon>
        <taxon>Spermatophyta</taxon>
        <taxon>Magnoliopsida</taxon>
        <taxon>eudicotyledons</taxon>
        <taxon>Gunneridae</taxon>
        <taxon>Pentapetalae</taxon>
        <taxon>Caryophyllales</taxon>
        <taxon>Cactineae</taxon>
        <taxon>Cactaceae</taxon>
        <taxon>Cactoideae</taxon>
        <taxon>Echinocereeae</taxon>
        <taxon>Carnegiea</taxon>
    </lineage>
</organism>
<reference evidence="9" key="1">
    <citation type="submission" date="2022-04" db="EMBL/GenBank/DDBJ databases">
        <title>Carnegiea gigantea Genome sequencing and assembly v2.</title>
        <authorList>
            <person name="Copetti D."/>
            <person name="Sanderson M.J."/>
            <person name="Burquez A."/>
            <person name="Wojciechowski M.F."/>
        </authorList>
    </citation>
    <scope>NUCLEOTIDE SEQUENCE</scope>
    <source>
        <strain evidence="9">SGP5-SGP5p</strain>
        <tissue evidence="9">Aerial part</tissue>
    </source>
</reference>
<comment type="caution">
    <text evidence="9">The sequence shown here is derived from an EMBL/GenBank/DDBJ whole genome shotgun (WGS) entry which is preliminary data.</text>
</comment>
<gene>
    <name evidence="9" type="ORF">Cgig2_023404</name>
</gene>
<dbReference type="AlphaFoldDB" id="A0A9Q1QC47"/>
<evidence type="ECO:0000256" key="2">
    <source>
        <dbReference type="ARBA" id="ARBA00022741"/>
    </source>
</evidence>
<dbReference type="PANTHER" id="PTHR18934">
    <property type="entry name" value="ATP-DEPENDENT RNA HELICASE"/>
    <property type="match status" value="1"/>
</dbReference>
<feature type="domain" description="DEAD-box helicase OB fold" evidence="8">
    <location>
        <begin position="170"/>
        <end position="236"/>
    </location>
</feature>
<dbReference type="GO" id="GO:0005524">
    <property type="term" value="F:ATP binding"/>
    <property type="evidence" value="ECO:0007669"/>
    <property type="project" value="UniProtKB-KW"/>
</dbReference>
<dbReference type="EC" id="3.6.4.13" evidence="1"/>
<dbReference type="GO" id="GO:0003724">
    <property type="term" value="F:RNA helicase activity"/>
    <property type="evidence" value="ECO:0007669"/>
    <property type="project" value="UniProtKB-EC"/>
</dbReference>
<comment type="catalytic activity">
    <reaction evidence="6">
        <text>ATP + H2O = ADP + phosphate + H(+)</text>
        <dbReference type="Rhea" id="RHEA:13065"/>
        <dbReference type="ChEBI" id="CHEBI:15377"/>
        <dbReference type="ChEBI" id="CHEBI:15378"/>
        <dbReference type="ChEBI" id="CHEBI:30616"/>
        <dbReference type="ChEBI" id="CHEBI:43474"/>
        <dbReference type="ChEBI" id="CHEBI:456216"/>
        <dbReference type="EC" id="3.6.4.13"/>
    </reaction>
</comment>
<keyword evidence="5" id="KW-0067">ATP-binding</keyword>
<dbReference type="EMBL" id="JAKOGI010000355">
    <property type="protein sequence ID" value="KAJ8436229.1"/>
    <property type="molecule type" value="Genomic_DNA"/>
</dbReference>
<evidence type="ECO:0000256" key="1">
    <source>
        <dbReference type="ARBA" id="ARBA00012552"/>
    </source>
</evidence>
<evidence type="ECO:0000313" key="10">
    <source>
        <dbReference type="Proteomes" id="UP001153076"/>
    </source>
</evidence>
<dbReference type="Proteomes" id="UP001153076">
    <property type="component" value="Unassembled WGS sequence"/>
</dbReference>
<proteinExistence type="predicted"/>
<evidence type="ECO:0000256" key="6">
    <source>
        <dbReference type="ARBA" id="ARBA00047984"/>
    </source>
</evidence>
<evidence type="ECO:0000256" key="4">
    <source>
        <dbReference type="ARBA" id="ARBA00022806"/>
    </source>
</evidence>
<sequence length="238" mass="26608">MKVHKPQLGMDTVQVFPAAAPQHINMLAALVELGPVFITGFTQKSAFWNEMLPTPAPEIHRTNICNNLEIDLDDFKFVDPPPQDNVSNYVHLLWMLGALNDEGSLTKLGHKLEFPFDPTLDKMVLVEHLTLLNICEHFLHVKELRKARKVRSQLVETVQRLNIPLTSCGKAICSAYCQNAAKLKGIRDHVTCTKGTPCHLHPSSLLYGSGCTPDYVLINELILTTTTYIQCTTAVELH</sequence>